<keyword evidence="3" id="KW-1015">Disulfide bond</keyword>
<dbReference type="PROSITE" id="PS50835">
    <property type="entry name" value="IG_LIKE"/>
    <property type="match status" value="3"/>
</dbReference>
<feature type="domain" description="Fibronectin type-III" evidence="8">
    <location>
        <begin position="323"/>
        <end position="430"/>
    </location>
</feature>
<dbReference type="GO" id="GO:0034349">
    <property type="term" value="P:glial cell apoptotic process"/>
    <property type="evidence" value="ECO:0007669"/>
    <property type="project" value="EnsemblMetazoa"/>
</dbReference>
<dbReference type="InterPro" id="IPR003961">
    <property type="entry name" value="FN3_dom"/>
</dbReference>
<dbReference type="InterPro" id="IPR052598">
    <property type="entry name" value="IgSF_CEA-related"/>
</dbReference>
<dbReference type="InterPro" id="IPR003598">
    <property type="entry name" value="Ig_sub2"/>
</dbReference>
<dbReference type="PANTHER" id="PTHR44337">
    <property type="entry name" value="CARCINOEMBRYONIC ANTIGEN-RELATED CELL ADHESION MOLECULE 8"/>
    <property type="match status" value="1"/>
</dbReference>
<dbReference type="InterPro" id="IPR013783">
    <property type="entry name" value="Ig-like_fold"/>
</dbReference>
<sequence>MLWLLLGINIIIITAVQGQLNFNNDLENNQKFQSVPTTIKTYENDTVLLPCSLDTPFRYVRWHRDDVPLVDSRHPEILPPDRVMLWPNGSLQVSYVQTEDTGDYYCEIMSATGIRSIQVHAIEVQYPASVLIEPNGVTEQSIGSVVEVACQAQGVPQPVITWRLNGNTLDRYSRTGNRQSHIFDIKSRSMAGQIECVATNGVGQPAVAGVYLQVLFIPEVSLPQTIVYTKVGARAHLECLVESAPMAAVKWFHHGLLITMGSQITTHETELQFNRSVDHYVSHIKHVLVIKKVRDADMGQYECRAYNKLGFKSASIELTGRPMPCIFKINPGTQSPTSHILVWQTESLLPIMEFKLKFRQIPSRNVTKQIRTNWTELTIPAQVTIGSIYITSYTLHGLQPASLFEVSVLARNSFGWSDNSKIVRFATGGEVELPNYSTESEMQYDATEEYSEQNEITQRSQILTASMTHNRAEALSNCGPSALIYSIVLIIKLFYVNFKNLY</sequence>
<name>B4MJG7_DROWI</name>
<keyword evidence="1 6" id="KW-0732">Signal</keyword>
<feature type="domain" description="Ig-like" evidence="7">
    <location>
        <begin position="127"/>
        <end position="208"/>
    </location>
</feature>
<evidence type="ECO:0000256" key="2">
    <source>
        <dbReference type="ARBA" id="ARBA00022737"/>
    </source>
</evidence>
<dbReference type="InterPro" id="IPR036116">
    <property type="entry name" value="FN3_sf"/>
</dbReference>
<gene>
    <name evidence="9" type="primary">Dwil\GK20814</name>
    <name evidence="9" type="ORF">Dwil_GK20814</name>
</gene>
<dbReference type="SUPFAM" id="SSF48726">
    <property type="entry name" value="Immunoglobulin"/>
    <property type="match status" value="3"/>
</dbReference>
<dbReference type="Pfam" id="PF00041">
    <property type="entry name" value="fn3"/>
    <property type="match status" value="1"/>
</dbReference>
<keyword evidence="5" id="KW-0393">Immunoglobulin domain</keyword>
<dbReference type="STRING" id="7260.B4MJG7"/>
<dbReference type="PhylomeDB" id="B4MJG7"/>
<dbReference type="GO" id="GO:0008366">
    <property type="term" value="P:axon ensheathment"/>
    <property type="evidence" value="ECO:0007669"/>
    <property type="project" value="EnsemblMetazoa"/>
</dbReference>
<dbReference type="FunCoup" id="B4MJG7">
    <property type="interactions" value="7"/>
</dbReference>
<protein>
    <recommendedName>
        <fullName evidence="11">Opioid-binding protein/cell adhesion molecule</fullName>
    </recommendedName>
</protein>
<dbReference type="SMART" id="SM00409">
    <property type="entry name" value="IG"/>
    <property type="match status" value="3"/>
</dbReference>
<feature type="chain" id="PRO_5002818077" description="Opioid-binding protein/cell adhesion molecule" evidence="6">
    <location>
        <begin position="19"/>
        <end position="502"/>
    </location>
</feature>
<dbReference type="CDD" id="cd00096">
    <property type="entry name" value="Ig"/>
    <property type="match status" value="1"/>
</dbReference>
<evidence type="ECO:0000256" key="5">
    <source>
        <dbReference type="ARBA" id="ARBA00023319"/>
    </source>
</evidence>
<dbReference type="Gene3D" id="2.60.40.10">
    <property type="entry name" value="Immunoglobulins"/>
    <property type="match status" value="4"/>
</dbReference>
<feature type="domain" description="Ig-like" evidence="7">
    <location>
        <begin position="218"/>
        <end position="319"/>
    </location>
</feature>
<evidence type="ECO:0000256" key="3">
    <source>
        <dbReference type="ARBA" id="ARBA00023157"/>
    </source>
</evidence>
<keyword evidence="4" id="KW-0325">Glycoprotein</keyword>
<evidence type="ECO:0000256" key="6">
    <source>
        <dbReference type="SAM" id="SignalP"/>
    </source>
</evidence>
<keyword evidence="2" id="KW-0677">Repeat</keyword>
<dbReference type="KEGG" id="dwi:6638434"/>
<dbReference type="EMBL" id="CH963846">
    <property type="protein sequence ID" value="EDW72256.1"/>
    <property type="molecule type" value="Genomic_DNA"/>
</dbReference>
<evidence type="ECO:0000256" key="1">
    <source>
        <dbReference type="ARBA" id="ARBA00022729"/>
    </source>
</evidence>
<accession>B4MJG7</accession>
<dbReference type="FunFam" id="2.60.40.10:FF:002326">
    <property type="entry name" value="GH03113p"/>
    <property type="match status" value="1"/>
</dbReference>
<evidence type="ECO:0000313" key="9">
    <source>
        <dbReference type="EMBL" id="EDW72256.1"/>
    </source>
</evidence>
<dbReference type="InterPro" id="IPR036179">
    <property type="entry name" value="Ig-like_dom_sf"/>
</dbReference>
<dbReference type="AlphaFoldDB" id="B4MJG7"/>
<evidence type="ECO:0000259" key="7">
    <source>
        <dbReference type="PROSITE" id="PS50835"/>
    </source>
</evidence>
<organism evidence="9 10">
    <name type="scientific">Drosophila willistoni</name>
    <name type="common">Fruit fly</name>
    <dbReference type="NCBI Taxonomy" id="7260"/>
    <lineage>
        <taxon>Eukaryota</taxon>
        <taxon>Metazoa</taxon>
        <taxon>Ecdysozoa</taxon>
        <taxon>Arthropoda</taxon>
        <taxon>Hexapoda</taxon>
        <taxon>Insecta</taxon>
        <taxon>Pterygota</taxon>
        <taxon>Neoptera</taxon>
        <taxon>Endopterygota</taxon>
        <taxon>Diptera</taxon>
        <taxon>Brachycera</taxon>
        <taxon>Muscomorpha</taxon>
        <taxon>Ephydroidea</taxon>
        <taxon>Drosophilidae</taxon>
        <taxon>Drosophila</taxon>
        <taxon>Sophophora</taxon>
    </lineage>
</organism>
<dbReference type="HOGENOM" id="CLU_027228_0_1_1"/>
<dbReference type="PROSITE" id="PS50853">
    <property type="entry name" value="FN3"/>
    <property type="match status" value="1"/>
</dbReference>
<dbReference type="GO" id="GO:0061564">
    <property type="term" value="P:axon development"/>
    <property type="evidence" value="ECO:0007669"/>
    <property type="project" value="EnsemblMetazoa"/>
</dbReference>
<proteinExistence type="predicted"/>
<dbReference type="InterPro" id="IPR003599">
    <property type="entry name" value="Ig_sub"/>
</dbReference>
<evidence type="ECO:0000313" key="10">
    <source>
        <dbReference type="Proteomes" id="UP000007798"/>
    </source>
</evidence>
<dbReference type="InterPro" id="IPR007110">
    <property type="entry name" value="Ig-like_dom"/>
</dbReference>
<feature type="signal peptide" evidence="6">
    <location>
        <begin position="1"/>
        <end position="18"/>
    </location>
</feature>
<evidence type="ECO:0008006" key="11">
    <source>
        <dbReference type="Google" id="ProtNLM"/>
    </source>
</evidence>
<dbReference type="Pfam" id="PF07679">
    <property type="entry name" value="I-set"/>
    <property type="match status" value="1"/>
</dbReference>
<dbReference type="CDD" id="cd00063">
    <property type="entry name" value="FN3"/>
    <property type="match status" value="1"/>
</dbReference>
<dbReference type="OrthoDB" id="10062932at2759"/>
<dbReference type="SMART" id="SM00408">
    <property type="entry name" value="IGc2"/>
    <property type="match status" value="3"/>
</dbReference>
<dbReference type="InParanoid" id="B4MJG7"/>
<reference evidence="9 10" key="1">
    <citation type="journal article" date="2007" name="Nature">
        <title>Evolution of genes and genomes on the Drosophila phylogeny.</title>
        <authorList>
            <consortium name="Drosophila 12 Genomes Consortium"/>
            <person name="Clark A.G."/>
            <person name="Eisen M.B."/>
            <person name="Smith D.R."/>
            <person name="Bergman C.M."/>
            <person name="Oliver B."/>
            <person name="Markow T.A."/>
            <person name="Kaufman T.C."/>
            <person name="Kellis M."/>
            <person name="Gelbart W."/>
            <person name="Iyer V.N."/>
            <person name="Pollard D.A."/>
            <person name="Sackton T.B."/>
            <person name="Larracuente A.M."/>
            <person name="Singh N.D."/>
            <person name="Abad J.P."/>
            <person name="Abt D.N."/>
            <person name="Adryan B."/>
            <person name="Aguade M."/>
            <person name="Akashi H."/>
            <person name="Anderson W.W."/>
            <person name="Aquadro C.F."/>
            <person name="Ardell D.H."/>
            <person name="Arguello R."/>
            <person name="Artieri C.G."/>
            <person name="Barbash D.A."/>
            <person name="Barker D."/>
            <person name="Barsanti P."/>
            <person name="Batterham P."/>
            <person name="Batzoglou S."/>
            <person name="Begun D."/>
            <person name="Bhutkar A."/>
            <person name="Blanco E."/>
            <person name="Bosak S.A."/>
            <person name="Bradley R.K."/>
            <person name="Brand A.D."/>
            <person name="Brent M.R."/>
            <person name="Brooks A.N."/>
            <person name="Brown R.H."/>
            <person name="Butlin R.K."/>
            <person name="Caggese C."/>
            <person name="Calvi B.R."/>
            <person name="Bernardo de Carvalho A."/>
            <person name="Caspi A."/>
            <person name="Castrezana S."/>
            <person name="Celniker S.E."/>
            <person name="Chang J.L."/>
            <person name="Chapple C."/>
            <person name="Chatterji S."/>
            <person name="Chinwalla A."/>
            <person name="Civetta A."/>
            <person name="Clifton S.W."/>
            <person name="Comeron J.M."/>
            <person name="Costello J.C."/>
            <person name="Coyne J.A."/>
            <person name="Daub J."/>
            <person name="David R.G."/>
            <person name="Delcher A.L."/>
            <person name="Delehaunty K."/>
            <person name="Do C.B."/>
            <person name="Ebling H."/>
            <person name="Edwards K."/>
            <person name="Eickbush T."/>
            <person name="Evans J.D."/>
            <person name="Filipski A."/>
            <person name="Findeiss S."/>
            <person name="Freyhult E."/>
            <person name="Fulton L."/>
            <person name="Fulton R."/>
            <person name="Garcia A.C."/>
            <person name="Gardiner A."/>
            <person name="Garfield D.A."/>
            <person name="Garvin B.E."/>
            <person name="Gibson G."/>
            <person name="Gilbert D."/>
            <person name="Gnerre S."/>
            <person name="Godfrey J."/>
            <person name="Good R."/>
            <person name="Gotea V."/>
            <person name="Gravely B."/>
            <person name="Greenberg A.J."/>
            <person name="Griffiths-Jones S."/>
            <person name="Gross S."/>
            <person name="Guigo R."/>
            <person name="Gustafson E.A."/>
            <person name="Haerty W."/>
            <person name="Hahn M.W."/>
            <person name="Halligan D.L."/>
            <person name="Halpern A.L."/>
            <person name="Halter G.M."/>
            <person name="Han M.V."/>
            <person name="Heger A."/>
            <person name="Hillier L."/>
            <person name="Hinrichs A.S."/>
            <person name="Holmes I."/>
            <person name="Hoskins R.A."/>
            <person name="Hubisz M.J."/>
            <person name="Hultmark D."/>
            <person name="Huntley M.A."/>
            <person name="Jaffe D.B."/>
            <person name="Jagadeeshan S."/>
            <person name="Jeck W.R."/>
            <person name="Johnson J."/>
            <person name="Jones C.D."/>
            <person name="Jordan W.C."/>
            <person name="Karpen G.H."/>
            <person name="Kataoka E."/>
            <person name="Keightley P.D."/>
            <person name="Kheradpour P."/>
            <person name="Kirkness E.F."/>
            <person name="Koerich L.B."/>
            <person name="Kristiansen K."/>
            <person name="Kudrna D."/>
            <person name="Kulathinal R.J."/>
            <person name="Kumar S."/>
            <person name="Kwok R."/>
            <person name="Lander E."/>
            <person name="Langley C.H."/>
            <person name="Lapoint R."/>
            <person name="Lazzaro B.P."/>
            <person name="Lee S.J."/>
            <person name="Levesque L."/>
            <person name="Li R."/>
            <person name="Lin C.F."/>
            <person name="Lin M.F."/>
            <person name="Lindblad-Toh K."/>
            <person name="Llopart A."/>
            <person name="Long M."/>
            <person name="Low L."/>
            <person name="Lozovsky E."/>
            <person name="Lu J."/>
            <person name="Luo M."/>
            <person name="Machado C.A."/>
            <person name="Makalowski W."/>
            <person name="Marzo M."/>
            <person name="Matsuda M."/>
            <person name="Matzkin L."/>
            <person name="McAllister B."/>
            <person name="McBride C.S."/>
            <person name="McKernan B."/>
            <person name="McKernan K."/>
            <person name="Mendez-Lago M."/>
            <person name="Minx P."/>
            <person name="Mollenhauer M.U."/>
            <person name="Montooth K."/>
            <person name="Mount S.M."/>
            <person name="Mu X."/>
            <person name="Myers E."/>
            <person name="Negre B."/>
            <person name="Newfeld S."/>
            <person name="Nielsen R."/>
            <person name="Noor M.A."/>
            <person name="O'Grady P."/>
            <person name="Pachter L."/>
            <person name="Papaceit M."/>
            <person name="Parisi M.J."/>
            <person name="Parisi M."/>
            <person name="Parts L."/>
            <person name="Pedersen J.S."/>
            <person name="Pesole G."/>
            <person name="Phillippy A.M."/>
            <person name="Ponting C.P."/>
            <person name="Pop M."/>
            <person name="Porcelli D."/>
            <person name="Powell J.R."/>
            <person name="Prohaska S."/>
            <person name="Pruitt K."/>
            <person name="Puig M."/>
            <person name="Quesneville H."/>
            <person name="Ram K.R."/>
            <person name="Rand D."/>
            <person name="Rasmussen M.D."/>
            <person name="Reed L.K."/>
            <person name="Reenan R."/>
            <person name="Reily A."/>
            <person name="Remington K.A."/>
            <person name="Rieger T.T."/>
            <person name="Ritchie M.G."/>
            <person name="Robin C."/>
            <person name="Rogers Y.H."/>
            <person name="Rohde C."/>
            <person name="Rozas J."/>
            <person name="Rubenfield M.J."/>
            <person name="Ruiz A."/>
            <person name="Russo S."/>
            <person name="Salzberg S.L."/>
            <person name="Sanchez-Gracia A."/>
            <person name="Saranga D.J."/>
            <person name="Sato H."/>
            <person name="Schaeffer S.W."/>
            <person name="Schatz M.C."/>
            <person name="Schlenke T."/>
            <person name="Schwartz R."/>
            <person name="Segarra C."/>
            <person name="Singh R.S."/>
            <person name="Sirot L."/>
            <person name="Sirota M."/>
            <person name="Sisneros N.B."/>
            <person name="Smith C.D."/>
            <person name="Smith T.F."/>
            <person name="Spieth J."/>
            <person name="Stage D.E."/>
            <person name="Stark A."/>
            <person name="Stephan W."/>
            <person name="Strausberg R.L."/>
            <person name="Strempel S."/>
            <person name="Sturgill D."/>
            <person name="Sutton G."/>
            <person name="Sutton G.G."/>
            <person name="Tao W."/>
            <person name="Teichmann S."/>
            <person name="Tobari Y.N."/>
            <person name="Tomimura Y."/>
            <person name="Tsolas J.M."/>
            <person name="Valente V.L."/>
            <person name="Venter E."/>
            <person name="Venter J.C."/>
            <person name="Vicario S."/>
            <person name="Vieira F.G."/>
            <person name="Vilella A.J."/>
            <person name="Villasante A."/>
            <person name="Walenz B."/>
            <person name="Wang J."/>
            <person name="Wasserman M."/>
            <person name="Watts T."/>
            <person name="Wilson D."/>
            <person name="Wilson R.K."/>
            <person name="Wing R.A."/>
            <person name="Wolfner M.F."/>
            <person name="Wong A."/>
            <person name="Wong G.K."/>
            <person name="Wu C.I."/>
            <person name="Wu G."/>
            <person name="Yamamoto D."/>
            <person name="Yang H.P."/>
            <person name="Yang S.P."/>
            <person name="Yorke J.A."/>
            <person name="Yoshida K."/>
            <person name="Zdobnov E."/>
            <person name="Zhang P."/>
            <person name="Zhang Y."/>
            <person name="Zimin A.V."/>
            <person name="Baldwin J."/>
            <person name="Abdouelleil A."/>
            <person name="Abdulkadir J."/>
            <person name="Abebe A."/>
            <person name="Abera B."/>
            <person name="Abreu J."/>
            <person name="Acer S.C."/>
            <person name="Aftuck L."/>
            <person name="Alexander A."/>
            <person name="An P."/>
            <person name="Anderson E."/>
            <person name="Anderson S."/>
            <person name="Arachi H."/>
            <person name="Azer M."/>
            <person name="Bachantsang P."/>
            <person name="Barry A."/>
            <person name="Bayul T."/>
            <person name="Berlin A."/>
            <person name="Bessette D."/>
            <person name="Bloom T."/>
            <person name="Blye J."/>
            <person name="Boguslavskiy L."/>
            <person name="Bonnet C."/>
            <person name="Boukhgalter B."/>
            <person name="Bourzgui I."/>
            <person name="Brown A."/>
            <person name="Cahill P."/>
            <person name="Channer S."/>
            <person name="Cheshatsang Y."/>
            <person name="Chuda L."/>
            <person name="Citroen M."/>
            <person name="Collymore A."/>
            <person name="Cooke P."/>
            <person name="Costello M."/>
            <person name="D'Aco K."/>
            <person name="Daza R."/>
            <person name="De Haan G."/>
            <person name="DeGray S."/>
            <person name="DeMaso C."/>
            <person name="Dhargay N."/>
            <person name="Dooley K."/>
            <person name="Dooley E."/>
            <person name="Doricent M."/>
            <person name="Dorje P."/>
            <person name="Dorjee K."/>
            <person name="Dupes A."/>
            <person name="Elong R."/>
            <person name="Falk J."/>
            <person name="Farina A."/>
            <person name="Faro S."/>
            <person name="Ferguson D."/>
            <person name="Fisher S."/>
            <person name="Foley C.D."/>
            <person name="Franke A."/>
            <person name="Friedrich D."/>
            <person name="Gadbois L."/>
            <person name="Gearin G."/>
            <person name="Gearin C.R."/>
            <person name="Giannoukos G."/>
            <person name="Goode T."/>
            <person name="Graham J."/>
            <person name="Grandbois E."/>
            <person name="Grewal S."/>
            <person name="Gyaltsen K."/>
            <person name="Hafez N."/>
            <person name="Hagos B."/>
            <person name="Hall J."/>
            <person name="Henson C."/>
            <person name="Hollinger A."/>
            <person name="Honan T."/>
            <person name="Huard M.D."/>
            <person name="Hughes L."/>
            <person name="Hurhula B."/>
            <person name="Husby M.E."/>
            <person name="Kamat A."/>
            <person name="Kanga B."/>
            <person name="Kashin S."/>
            <person name="Khazanovich D."/>
            <person name="Kisner P."/>
            <person name="Lance K."/>
            <person name="Lara M."/>
            <person name="Lee W."/>
            <person name="Lennon N."/>
            <person name="Letendre F."/>
            <person name="LeVine R."/>
            <person name="Lipovsky A."/>
            <person name="Liu X."/>
            <person name="Liu J."/>
            <person name="Liu S."/>
            <person name="Lokyitsang T."/>
            <person name="Lokyitsang Y."/>
            <person name="Lubonja R."/>
            <person name="Lui A."/>
            <person name="MacDonald P."/>
            <person name="Magnisalis V."/>
            <person name="Maru K."/>
            <person name="Matthews C."/>
            <person name="McCusker W."/>
            <person name="McDonough S."/>
            <person name="Mehta T."/>
            <person name="Meldrim J."/>
            <person name="Meneus L."/>
            <person name="Mihai O."/>
            <person name="Mihalev A."/>
            <person name="Mihova T."/>
            <person name="Mittelman R."/>
            <person name="Mlenga V."/>
            <person name="Montmayeur A."/>
            <person name="Mulrain L."/>
            <person name="Navidi A."/>
            <person name="Naylor J."/>
            <person name="Negash T."/>
            <person name="Nguyen T."/>
            <person name="Nguyen N."/>
            <person name="Nicol R."/>
            <person name="Norbu C."/>
            <person name="Norbu N."/>
            <person name="Novod N."/>
            <person name="O'Neill B."/>
            <person name="Osman S."/>
            <person name="Markiewicz E."/>
            <person name="Oyono O.L."/>
            <person name="Patti C."/>
            <person name="Phunkhang P."/>
            <person name="Pierre F."/>
            <person name="Priest M."/>
            <person name="Raghuraman S."/>
            <person name="Rege F."/>
            <person name="Reyes R."/>
            <person name="Rise C."/>
            <person name="Rogov P."/>
            <person name="Ross K."/>
            <person name="Ryan E."/>
            <person name="Settipalli S."/>
            <person name="Shea T."/>
            <person name="Sherpa N."/>
            <person name="Shi L."/>
            <person name="Shih D."/>
            <person name="Sparrow T."/>
            <person name="Spaulding J."/>
            <person name="Stalker J."/>
            <person name="Stange-Thomann N."/>
            <person name="Stavropoulos S."/>
            <person name="Stone C."/>
            <person name="Strader C."/>
            <person name="Tesfaye S."/>
            <person name="Thomson T."/>
            <person name="Thoulutsang Y."/>
            <person name="Thoulutsang D."/>
            <person name="Topham K."/>
            <person name="Topping I."/>
            <person name="Tsamla T."/>
            <person name="Vassiliev H."/>
            <person name="Vo A."/>
            <person name="Wangchuk T."/>
            <person name="Wangdi T."/>
            <person name="Weiand M."/>
            <person name="Wilkinson J."/>
            <person name="Wilson A."/>
            <person name="Yadav S."/>
            <person name="Young G."/>
            <person name="Yu Q."/>
            <person name="Zembek L."/>
            <person name="Zhong D."/>
            <person name="Zimmer A."/>
            <person name="Zwirko Z."/>
            <person name="Jaffe D.B."/>
            <person name="Alvarez P."/>
            <person name="Brockman W."/>
            <person name="Butler J."/>
            <person name="Chin C."/>
            <person name="Gnerre S."/>
            <person name="Grabherr M."/>
            <person name="Kleber M."/>
            <person name="Mauceli E."/>
            <person name="MacCallum I."/>
        </authorList>
    </citation>
    <scope>NUCLEOTIDE SEQUENCE [LARGE SCALE GENOMIC DNA]</scope>
    <source>
        <strain evidence="10">Tucson 14030-0811.24</strain>
    </source>
</reference>
<dbReference type="SUPFAM" id="SSF49265">
    <property type="entry name" value="Fibronectin type III"/>
    <property type="match status" value="1"/>
</dbReference>
<dbReference type="FunFam" id="2.60.40.10:FF:002157">
    <property type="entry name" value="Wrapper protein"/>
    <property type="match status" value="1"/>
</dbReference>
<feature type="domain" description="Ig-like" evidence="7">
    <location>
        <begin position="30"/>
        <end position="118"/>
    </location>
</feature>
<evidence type="ECO:0000259" key="8">
    <source>
        <dbReference type="PROSITE" id="PS50853"/>
    </source>
</evidence>
<keyword evidence="10" id="KW-1185">Reference proteome</keyword>
<dbReference type="Pfam" id="PF13927">
    <property type="entry name" value="Ig_3"/>
    <property type="match status" value="2"/>
</dbReference>
<dbReference type="PANTHER" id="PTHR44337:SF20">
    <property type="entry name" value="CARCINOEMBRYONIC ANTIGEN-RELATED CELL ADHESION MOLECULE 5-RELATED"/>
    <property type="match status" value="1"/>
</dbReference>
<dbReference type="eggNOG" id="KOG3510">
    <property type="taxonomic scope" value="Eukaryota"/>
</dbReference>
<evidence type="ECO:0000256" key="4">
    <source>
        <dbReference type="ARBA" id="ARBA00023180"/>
    </source>
</evidence>
<dbReference type="OMA" id="DHYVNAV"/>
<dbReference type="Proteomes" id="UP000007798">
    <property type="component" value="Unassembled WGS sequence"/>
</dbReference>
<dbReference type="InterPro" id="IPR013098">
    <property type="entry name" value="Ig_I-set"/>
</dbReference>
<dbReference type="GO" id="GO:0009653">
    <property type="term" value="P:anatomical structure morphogenesis"/>
    <property type="evidence" value="ECO:0007669"/>
    <property type="project" value="UniProtKB-ARBA"/>
</dbReference>